<accession>A0A0M3KEM7</accession>
<dbReference type="Pfam" id="PF00628">
    <property type="entry name" value="PHD"/>
    <property type="match status" value="1"/>
</dbReference>
<dbReference type="WBParaSite" id="ASIM_0001943501-mRNA-1">
    <property type="protein sequence ID" value="ASIM_0001943501-mRNA-1"/>
    <property type="gene ID" value="ASIM_0001943501"/>
</dbReference>
<feature type="region of interest" description="Disordered" evidence="6">
    <location>
        <begin position="268"/>
        <end position="311"/>
    </location>
</feature>
<evidence type="ECO:0000313" key="8">
    <source>
        <dbReference type="WBParaSite" id="ASIM_0001943501-mRNA-1"/>
    </source>
</evidence>
<keyword evidence="2 4" id="KW-0863">Zinc-finger</keyword>
<keyword evidence="1" id="KW-0479">Metal-binding</keyword>
<keyword evidence="3" id="KW-0862">Zinc</keyword>
<sequence length="311" mass="36000">LKSLEGVSISWPENDIKRPKLLNTSPMFLDLFRDKAICAGFTHEQFERNFKRIDGADLSYLPPGFSHEFLSYFEAREKILPTERMRLKELETEAMNLRKQQAELEKELCELEKSISASNSNTSPQPRVQSPVREQRVLLSWYSTMVALGVKKIRKPFTGLSHELCSPSKQHRASKTPSSKPSTSTVSPTACARSKTENIRKRVENFVYFHRYVLLLLCSFQCTDQHLLVMCDICKNHYHLACLDPPLAKMPKKNRNCGWECSICAEHSGEEDEQSEEESDKEQSVRKLRDRTDMNEKRKEEEKVSERCDFS</sequence>
<protein>
    <submittedName>
        <fullName evidence="8">PHD finger protein 14 (inferred by orthology to a human protein)</fullName>
    </submittedName>
</protein>
<dbReference type="InterPro" id="IPR011011">
    <property type="entry name" value="Znf_FYVE_PHD"/>
</dbReference>
<organism evidence="8">
    <name type="scientific">Anisakis simplex</name>
    <name type="common">Herring worm</name>
    <dbReference type="NCBI Taxonomy" id="6269"/>
    <lineage>
        <taxon>Eukaryota</taxon>
        <taxon>Metazoa</taxon>
        <taxon>Ecdysozoa</taxon>
        <taxon>Nematoda</taxon>
        <taxon>Chromadorea</taxon>
        <taxon>Rhabditida</taxon>
        <taxon>Spirurina</taxon>
        <taxon>Ascaridomorpha</taxon>
        <taxon>Ascaridoidea</taxon>
        <taxon>Anisakidae</taxon>
        <taxon>Anisakis</taxon>
        <taxon>Anisakis simplex complex</taxon>
    </lineage>
</organism>
<feature type="domain" description="PHD-type" evidence="7">
    <location>
        <begin position="215"/>
        <end position="267"/>
    </location>
</feature>
<proteinExistence type="predicted"/>
<feature type="compositionally biased region" description="Low complexity" evidence="6">
    <location>
        <begin position="175"/>
        <end position="189"/>
    </location>
</feature>
<dbReference type="AlphaFoldDB" id="A0A0M3KEM7"/>
<evidence type="ECO:0000256" key="2">
    <source>
        <dbReference type="ARBA" id="ARBA00022771"/>
    </source>
</evidence>
<reference evidence="8" key="1">
    <citation type="submission" date="2017-02" db="UniProtKB">
        <authorList>
            <consortium name="WormBaseParasite"/>
        </authorList>
    </citation>
    <scope>IDENTIFICATION</scope>
</reference>
<keyword evidence="5" id="KW-0175">Coiled coil</keyword>
<dbReference type="Gene3D" id="3.30.40.10">
    <property type="entry name" value="Zinc/RING finger domain, C3HC4 (zinc finger)"/>
    <property type="match status" value="1"/>
</dbReference>
<evidence type="ECO:0000256" key="6">
    <source>
        <dbReference type="SAM" id="MobiDB-lite"/>
    </source>
</evidence>
<dbReference type="SUPFAM" id="SSF57903">
    <property type="entry name" value="FYVE/PHD zinc finger"/>
    <property type="match status" value="1"/>
</dbReference>
<name>A0A0M3KEM7_ANISI</name>
<evidence type="ECO:0000256" key="3">
    <source>
        <dbReference type="ARBA" id="ARBA00022833"/>
    </source>
</evidence>
<dbReference type="InterPro" id="IPR019787">
    <property type="entry name" value="Znf_PHD-finger"/>
</dbReference>
<evidence type="ECO:0000256" key="5">
    <source>
        <dbReference type="SAM" id="Coils"/>
    </source>
</evidence>
<feature type="compositionally biased region" description="Basic and acidic residues" evidence="6">
    <location>
        <begin position="281"/>
        <end position="311"/>
    </location>
</feature>
<feature type="coiled-coil region" evidence="5">
    <location>
        <begin position="80"/>
        <end position="107"/>
    </location>
</feature>
<evidence type="ECO:0000256" key="4">
    <source>
        <dbReference type="PROSITE-ProRule" id="PRU00146"/>
    </source>
</evidence>
<evidence type="ECO:0000259" key="7">
    <source>
        <dbReference type="PROSITE" id="PS50016"/>
    </source>
</evidence>
<dbReference type="PROSITE" id="PS50016">
    <property type="entry name" value="ZF_PHD_2"/>
    <property type="match status" value="1"/>
</dbReference>
<feature type="compositionally biased region" description="Acidic residues" evidence="6">
    <location>
        <begin position="269"/>
        <end position="280"/>
    </location>
</feature>
<dbReference type="InterPro" id="IPR013083">
    <property type="entry name" value="Znf_RING/FYVE/PHD"/>
</dbReference>
<dbReference type="GO" id="GO:0008270">
    <property type="term" value="F:zinc ion binding"/>
    <property type="evidence" value="ECO:0007669"/>
    <property type="project" value="UniProtKB-KW"/>
</dbReference>
<evidence type="ECO:0000256" key="1">
    <source>
        <dbReference type="ARBA" id="ARBA00022723"/>
    </source>
</evidence>
<feature type="region of interest" description="Disordered" evidence="6">
    <location>
        <begin position="164"/>
        <end position="191"/>
    </location>
</feature>